<sequence>MSIISFSEGAQGHTKANQAPDWYIPVLVVIPPEALIMKTAIIALLFIALGQADQVYPRQGRPVPESVKQLGPNTRLGSCIRNNQEKLSHMMNENFELCLGPNNQYSAVIRESVAEIRKMGLGPLCKQYTNPQNSLPQPGPKPEPKPYRRHLAGINDLI</sequence>
<dbReference type="Proteomes" id="UP001338125">
    <property type="component" value="Unassembled WGS sequence"/>
</dbReference>
<evidence type="ECO:0000313" key="3">
    <source>
        <dbReference type="Proteomes" id="UP001338125"/>
    </source>
</evidence>
<evidence type="ECO:0000256" key="1">
    <source>
        <dbReference type="SAM" id="MobiDB-lite"/>
    </source>
</evidence>
<feature type="region of interest" description="Disordered" evidence="1">
    <location>
        <begin position="127"/>
        <end position="149"/>
    </location>
</feature>
<name>A0ABR0SBJ8_9HYPO</name>
<proteinExistence type="predicted"/>
<dbReference type="EMBL" id="JAVFKD010000015">
    <property type="protein sequence ID" value="KAK5989544.1"/>
    <property type="molecule type" value="Genomic_DNA"/>
</dbReference>
<organism evidence="2 3">
    <name type="scientific">Cladobotryum mycophilum</name>
    <dbReference type="NCBI Taxonomy" id="491253"/>
    <lineage>
        <taxon>Eukaryota</taxon>
        <taxon>Fungi</taxon>
        <taxon>Dikarya</taxon>
        <taxon>Ascomycota</taxon>
        <taxon>Pezizomycotina</taxon>
        <taxon>Sordariomycetes</taxon>
        <taxon>Hypocreomycetidae</taxon>
        <taxon>Hypocreales</taxon>
        <taxon>Hypocreaceae</taxon>
        <taxon>Cladobotryum</taxon>
    </lineage>
</organism>
<gene>
    <name evidence="2" type="ORF">PT974_11071</name>
</gene>
<accession>A0ABR0SBJ8</accession>
<keyword evidence="3" id="KW-1185">Reference proteome</keyword>
<evidence type="ECO:0000313" key="2">
    <source>
        <dbReference type="EMBL" id="KAK5989544.1"/>
    </source>
</evidence>
<comment type="caution">
    <text evidence="2">The sequence shown here is derived from an EMBL/GenBank/DDBJ whole genome shotgun (WGS) entry which is preliminary data.</text>
</comment>
<protein>
    <submittedName>
        <fullName evidence="2">Uncharacterized protein</fullName>
    </submittedName>
</protein>
<reference evidence="2 3" key="1">
    <citation type="submission" date="2024-01" db="EMBL/GenBank/DDBJ databases">
        <title>Complete genome of Cladobotryum mycophilum ATHUM6906.</title>
        <authorList>
            <person name="Christinaki A.C."/>
            <person name="Myridakis A.I."/>
            <person name="Kouvelis V.N."/>
        </authorList>
    </citation>
    <scope>NUCLEOTIDE SEQUENCE [LARGE SCALE GENOMIC DNA]</scope>
    <source>
        <strain evidence="2 3">ATHUM6906</strain>
    </source>
</reference>